<reference evidence="1" key="1">
    <citation type="journal article" date="2015" name="Nature">
        <title>Complex archaea that bridge the gap between prokaryotes and eukaryotes.</title>
        <authorList>
            <person name="Spang A."/>
            <person name="Saw J.H."/>
            <person name="Jorgensen S.L."/>
            <person name="Zaremba-Niedzwiedzka K."/>
            <person name="Martijn J."/>
            <person name="Lind A.E."/>
            <person name="van Eijk R."/>
            <person name="Schleper C."/>
            <person name="Guy L."/>
            <person name="Ettema T.J."/>
        </authorList>
    </citation>
    <scope>NUCLEOTIDE SEQUENCE</scope>
</reference>
<evidence type="ECO:0000313" key="1">
    <source>
        <dbReference type="EMBL" id="KKM21131.1"/>
    </source>
</evidence>
<comment type="caution">
    <text evidence="1">The sequence shown here is derived from an EMBL/GenBank/DDBJ whole genome shotgun (WGS) entry which is preliminary data.</text>
</comment>
<proteinExistence type="predicted"/>
<name>A0A0F9I080_9ZZZZ</name>
<protein>
    <submittedName>
        <fullName evidence="1">Uncharacterized protein</fullName>
    </submittedName>
</protein>
<sequence>MNANPRAIPSPRLRGELHHARMTLLPIIAEGGSSFNVVMLAVEALYRVELLVRGQRIEAERYEESIAANAKAQETNLKDKP</sequence>
<dbReference type="AlphaFoldDB" id="A0A0F9I080"/>
<accession>A0A0F9I080</accession>
<organism evidence="1">
    <name type="scientific">marine sediment metagenome</name>
    <dbReference type="NCBI Taxonomy" id="412755"/>
    <lineage>
        <taxon>unclassified sequences</taxon>
        <taxon>metagenomes</taxon>
        <taxon>ecological metagenomes</taxon>
    </lineage>
</organism>
<dbReference type="EMBL" id="LAZR01013618">
    <property type="protein sequence ID" value="KKM21131.1"/>
    <property type="molecule type" value="Genomic_DNA"/>
</dbReference>
<gene>
    <name evidence="1" type="ORF">LCGC14_1638520</name>
</gene>